<dbReference type="Pfam" id="PF01979">
    <property type="entry name" value="Amidohydro_1"/>
    <property type="match status" value="1"/>
</dbReference>
<feature type="binding site" evidence="7">
    <location>
        <position position="142"/>
    </location>
    <ligand>
        <name>substrate</name>
    </ligand>
</feature>
<dbReference type="EC" id="3.5.1.25" evidence="10"/>
<dbReference type="GO" id="GO:0008448">
    <property type="term" value="F:N-acetylglucosamine-6-phosphate deacetylase activity"/>
    <property type="evidence" value="ECO:0007669"/>
    <property type="project" value="UniProtKB-EC"/>
</dbReference>
<feature type="active site" description="Proton donor/acceptor" evidence="6">
    <location>
        <position position="274"/>
    </location>
</feature>
<dbReference type="InterPro" id="IPR003764">
    <property type="entry name" value="GlcNAc_6-P_deAcase"/>
</dbReference>
<dbReference type="PANTHER" id="PTHR11113">
    <property type="entry name" value="N-ACETYLGLUCOSAMINE-6-PHOSPHATE DEACETYLASE"/>
    <property type="match status" value="1"/>
</dbReference>
<dbReference type="CDD" id="cd00854">
    <property type="entry name" value="NagA"/>
    <property type="match status" value="1"/>
</dbReference>
<dbReference type="InterPro" id="IPR011059">
    <property type="entry name" value="Metal-dep_hydrolase_composite"/>
</dbReference>
<dbReference type="AlphaFoldDB" id="A0A7C5LVW9"/>
<dbReference type="InterPro" id="IPR006680">
    <property type="entry name" value="Amidohydro-rel"/>
</dbReference>
<feature type="binding site" evidence="8">
    <location>
        <position position="195"/>
    </location>
    <ligand>
        <name>Zn(2+)</name>
        <dbReference type="ChEBI" id="CHEBI:29105"/>
    </ligand>
</feature>
<comment type="cofactor">
    <cofactor evidence="8">
        <name>a divalent metal cation</name>
        <dbReference type="ChEBI" id="CHEBI:60240"/>
    </cofactor>
    <text evidence="8">Binds 1 divalent metal cation per subunit.</text>
</comment>
<proteinExistence type="inferred from homology"/>
<feature type="domain" description="Amidohydrolase-related" evidence="9">
    <location>
        <begin position="53"/>
        <end position="377"/>
    </location>
</feature>
<feature type="binding site" evidence="7">
    <location>
        <position position="251"/>
    </location>
    <ligand>
        <name>substrate</name>
    </ligand>
</feature>
<dbReference type="SUPFAM" id="SSF51338">
    <property type="entry name" value="Composite domain of metallo-dependent hydrolases"/>
    <property type="match status" value="1"/>
</dbReference>
<gene>
    <name evidence="10" type="primary">nagA</name>
    <name evidence="10" type="ORF">ENJ42_01235</name>
</gene>
<name>A0A7C5LVW9_9PROT</name>
<dbReference type="Gene3D" id="2.30.40.10">
    <property type="entry name" value="Urease, subunit C, domain 1"/>
    <property type="match status" value="1"/>
</dbReference>
<evidence type="ECO:0000259" key="9">
    <source>
        <dbReference type="Pfam" id="PF01979"/>
    </source>
</evidence>
<dbReference type="PIRSF" id="PIRSF038994">
    <property type="entry name" value="NagA"/>
    <property type="match status" value="1"/>
</dbReference>
<evidence type="ECO:0000256" key="7">
    <source>
        <dbReference type="PIRSR" id="PIRSR038994-2"/>
    </source>
</evidence>
<evidence type="ECO:0000256" key="8">
    <source>
        <dbReference type="PIRSR" id="PIRSR038994-3"/>
    </source>
</evidence>
<accession>A0A7C5LVW9</accession>
<evidence type="ECO:0000256" key="5">
    <source>
        <dbReference type="PIRNR" id="PIRNR038994"/>
    </source>
</evidence>
<dbReference type="EMBL" id="DRMJ01000057">
    <property type="protein sequence ID" value="HHL42216.1"/>
    <property type="molecule type" value="Genomic_DNA"/>
</dbReference>
<protein>
    <submittedName>
        <fullName evidence="10">N-acetylglucosamine-6-phosphate deacetylase</fullName>
        <ecNumber evidence="10">3.5.1.25</ecNumber>
    </submittedName>
</protein>
<keyword evidence="4 5" id="KW-0119">Carbohydrate metabolism</keyword>
<sequence length="383" mass="40872">MTKTALINGRILTPQGFVSNRVLVIENGTIAEICDDQNIPSDHTIIHDVNGNTLLPGLIDLQVNGGGGVLFNDDPSVGGIRKIVAAHRRFGTTGFLPTLISDDMDIMKMAIKAVDQAIKEGVPGVLGVHLEGPFLNINKRGVHDAAHIKKLEDEFITLLASLQYGKTLVTLAPEQTEPGLTRKLVQVGVIVAAGHTLANYAQTLAALDAGLTGFTHLFNAMRPLDSREPGVIAAALEDSRAWCGIIADGHHVHPAMLRLAYRAKLDKQIFLVTDAMPSVGAKAKNFMLGDQTISVSGGKCVTENNQLAGSDLNMMEAVKNAADMLEIDLEHTVKMASGLPAQFIGLDKTHGEIRIGAQADIIEISANMTVLNSWIGGEKISYA</sequence>
<dbReference type="Gene3D" id="3.20.20.140">
    <property type="entry name" value="Metal-dependent hydrolases"/>
    <property type="match status" value="1"/>
</dbReference>
<evidence type="ECO:0000256" key="4">
    <source>
        <dbReference type="ARBA" id="ARBA00023277"/>
    </source>
</evidence>
<feature type="binding site" evidence="8">
    <location>
        <position position="131"/>
    </location>
    <ligand>
        <name>Zn(2+)</name>
        <dbReference type="ChEBI" id="CHEBI:29105"/>
    </ligand>
</feature>
<dbReference type="FunFam" id="3.20.20.140:FF:000004">
    <property type="entry name" value="N-acetylglucosamine-6-phosphate deacetylase"/>
    <property type="match status" value="1"/>
</dbReference>
<comment type="similarity">
    <text evidence="1 5">Belongs to the metallo-dependent hydrolases superfamily. NagA family.</text>
</comment>
<dbReference type="NCBIfam" id="TIGR00221">
    <property type="entry name" value="nagA"/>
    <property type="match status" value="1"/>
</dbReference>
<feature type="binding site" evidence="8">
    <location>
        <position position="216"/>
    </location>
    <ligand>
        <name>Zn(2+)</name>
        <dbReference type="ChEBI" id="CHEBI:29105"/>
    </ligand>
</feature>
<reference evidence="10" key="1">
    <citation type="journal article" date="2020" name="mSystems">
        <title>Genome- and Community-Level Interaction Insights into Carbon Utilization and Element Cycling Functions of Hydrothermarchaeota in Hydrothermal Sediment.</title>
        <authorList>
            <person name="Zhou Z."/>
            <person name="Liu Y."/>
            <person name="Xu W."/>
            <person name="Pan J."/>
            <person name="Luo Z.H."/>
            <person name="Li M."/>
        </authorList>
    </citation>
    <scope>NUCLEOTIDE SEQUENCE [LARGE SCALE GENOMIC DNA]</scope>
    <source>
        <strain evidence="10">HyVt-485</strain>
    </source>
</reference>
<comment type="caution">
    <text evidence="10">The sequence shown here is derived from an EMBL/GenBank/DDBJ whole genome shotgun (WGS) entry which is preliminary data.</text>
</comment>
<evidence type="ECO:0000256" key="6">
    <source>
        <dbReference type="PIRSR" id="PIRSR038994-1"/>
    </source>
</evidence>
<feature type="binding site" evidence="7">
    <location>
        <begin position="307"/>
        <end position="309"/>
    </location>
    <ligand>
        <name>substrate</name>
    </ligand>
</feature>
<dbReference type="PANTHER" id="PTHR11113:SF14">
    <property type="entry name" value="N-ACETYLGLUCOSAMINE-6-PHOSPHATE DEACETYLASE"/>
    <property type="match status" value="1"/>
</dbReference>
<dbReference type="Proteomes" id="UP000885830">
    <property type="component" value="Unassembled WGS sequence"/>
</dbReference>
<evidence type="ECO:0000313" key="10">
    <source>
        <dbReference type="EMBL" id="HHL42216.1"/>
    </source>
</evidence>
<evidence type="ECO:0000256" key="1">
    <source>
        <dbReference type="ARBA" id="ARBA00010716"/>
    </source>
</evidence>
<organism evidence="10">
    <name type="scientific">Hellea balneolensis</name>
    <dbReference type="NCBI Taxonomy" id="287478"/>
    <lineage>
        <taxon>Bacteria</taxon>
        <taxon>Pseudomonadati</taxon>
        <taxon>Pseudomonadota</taxon>
        <taxon>Alphaproteobacteria</taxon>
        <taxon>Maricaulales</taxon>
        <taxon>Robiginitomaculaceae</taxon>
        <taxon>Hellea</taxon>
    </lineage>
</organism>
<dbReference type="SUPFAM" id="SSF51556">
    <property type="entry name" value="Metallo-dependent hydrolases"/>
    <property type="match status" value="1"/>
</dbReference>
<keyword evidence="3 5" id="KW-0378">Hydrolase</keyword>
<dbReference type="InterPro" id="IPR032466">
    <property type="entry name" value="Metal_Hydrolase"/>
</dbReference>
<feature type="binding site" evidence="7">
    <location>
        <begin position="219"/>
        <end position="220"/>
    </location>
    <ligand>
        <name>substrate</name>
    </ligand>
</feature>
<evidence type="ECO:0000256" key="2">
    <source>
        <dbReference type="ARBA" id="ARBA00022723"/>
    </source>
</evidence>
<keyword evidence="2 8" id="KW-0479">Metal-binding</keyword>
<feature type="binding site" evidence="7">
    <location>
        <position position="227"/>
    </location>
    <ligand>
        <name>substrate</name>
    </ligand>
</feature>
<dbReference type="GO" id="GO:0006046">
    <property type="term" value="P:N-acetylglucosamine catabolic process"/>
    <property type="evidence" value="ECO:0007669"/>
    <property type="project" value="TreeGrafter"/>
</dbReference>
<dbReference type="GO" id="GO:0046872">
    <property type="term" value="F:metal ion binding"/>
    <property type="evidence" value="ECO:0007669"/>
    <property type="project" value="UniProtKB-KW"/>
</dbReference>
<evidence type="ECO:0000256" key="3">
    <source>
        <dbReference type="ARBA" id="ARBA00022801"/>
    </source>
</evidence>